<proteinExistence type="predicted"/>
<protein>
    <recommendedName>
        <fullName evidence="2">Zinc-ribbon domain-containing protein</fullName>
    </recommendedName>
</protein>
<comment type="caution">
    <text evidence="1">The sequence shown here is derived from an EMBL/GenBank/DDBJ whole genome shotgun (WGS) entry which is preliminary data.</text>
</comment>
<organism evidence="1">
    <name type="scientific">marine sediment metagenome</name>
    <dbReference type="NCBI Taxonomy" id="412755"/>
    <lineage>
        <taxon>unclassified sequences</taxon>
        <taxon>metagenomes</taxon>
        <taxon>ecological metagenomes</taxon>
    </lineage>
</organism>
<reference evidence="1" key="1">
    <citation type="journal article" date="2015" name="Nature">
        <title>Complex archaea that bridge the gap between prokaryotes and eukaryotes.</title>
        <authorList>
            <person name="Spang A."/>
            <person name="Saw J.H."/>
            <person name="Jorgensen S.L."/>
            <person name="Zaremba-Niedzwiedzka K."/>
            <person name="Martijn J."/>
            <person name="Lind A.E."/>
            <person name="van Eijk R."/>
            <person name="Schleper C."/>
            <person name="Guy L."/>
            <person name="Ettema T.J."/>
        </authorList>
    </citation>
    <scope>NUCLEOTIDE SEQUENCE</scope>
</reference>
<dbReference type="EMBL" id="LAZR01001887">
    <property type="protein sequence ID" value="KKN37532.1"/>
    <property type="molecule type" value="Genomic_DNA"/>
</dbReference>
<evidence type="ECO:0008006" key="2">
    <source>
        <dbReference type="Google" id="ProtNLM"/>
    </source>
</evidence>
<sequence>MSNNLFCSLEIQRGLSMTSNGIDNNFYNILNSIRNSNIQQKYCHNCGKGYKLSDNYCLDCGIKLEI</sequence>
<name>A0A0F9QKI7_9ZZZZ</name>
<dbReference type="AlphaFoldDB" id="A0A0F9QKI7"/>
<evidence type="ECO:0000313" key="1">
    <source>
        <dbReference type="EMBL" id="KKN37532.1"/>
    </source>
</evidence>
<gene>
    <name evidence="1" type="ORF">LCGC14_0762530</name>
</gene>
<accession>A0A0F9QKI7</accession>